<dbReference type="PROSITE" id="PS50931">
    <property type="entry name" value="HTH_LYSR"/>
    <property type="match status" value="1"/>
</dbReference>
<protein>
    <recommendedName>
        <fullName evidence="6">HTH lysR-type domain-containing protein</fullName>
    </recommendedName>
</protein>
<dbReference type="OrthoDB" id="8479357at2"/>
<evidence type="ECO:0000313" key="7">
    <source>
        <dbReference type="EMBL" id="APH71637.1"/>
    </source>
</evidence>
<keyword evidence="2" id="KW-0805">Transcription regulation</keyword>
<dbReference type="Gene3D" id="3.40.190.10">
    <property type="entry name" value="Periplasmic binding protein-like II"/>
    <property type="match status" value="2"/>
</dbReference>
<evidence type="ECO:0000256" key="2">
    <source>
        <dbReference type="ARBA" id="ARBA00023015"/>
    </source>
</evidence>
<proteinExistence type="inferred from homology"/>
<dbReference type="KEGG" id="meso:BSQ44_09855"/>
<dbReference type="EMBL" id="CP018171">
    <property type="protein sequence ID" value="APH71637.1"/>
    <property type="molecule type" value="Genomic_DNA"/>
</dbReference>
<dbReference type="Proteomes" id="UP000182840">
    <property type="component" value="Chromosome"/>
</dbReference>
<evidence type="ECO:0000256" key="4">
    <source>
        <dbReference type="ARBA" id="ARBA00023159"/>
    </source>
</evidence>
<dbReference type="RefSeq" id="WP_072603514.1">
    <property type="nucleotide sequence ID" value="NZ_CP018171.1"/>
</dbReference>
<evidence type="ECO:0000259" key="6">
    <source>
        <dbReference type="PROSITE" id="PS50931"/>
    </source>
</evidence>
<organism evidence="7 8">
    <name type="scientific">Aquibium oceanicum</name>
    <dbReference type="NCBI Taxonomy" id="1670800"/>
    <lineage>
        <taxon>Bacteria</taxon>
        <taxon>Pseudomonadati</taxon>
        <taxon>Pseudomonadota</taxon>
        <taxon>Alphaproteobacteria</taxon>
        <taxon>Hyphomicrobiales</taxon>
        <taxon>Phyllobacteriaceae</taxon>
        <taxon>Aquibium</taxon>
    </lineage>
</organism>
<evidence type="ECO:0000256" key="5">
    <source>
        <dbReference type="ARBA" id="ARBA00023163"/>
    </source>
</evidence>
<dbReference type="InterPro" id="IPR036390">
    <property type="entry name" value="WH_DNA-bd_sf"/>
</dbReference>
<dbReference type="GO" id="GO:0003700">
    <property type="term" value="F:DNA-binding transcription factor activity"/>
    <property type="evidence" value="ECO:0007669"/>
    <property type="project" value="InterPro"/>
</dbReference>
<dbReference type="GO" id="GO:2000142">
    <property type="term" value="P:regulation of DNA-templated transcription initiation"/>
    <property type="evidence" value="ECO:0007669"/>
    <property type="project" value="TreeGrafter"/>
</dbReference>
<dbReference type="InterPro" id="IPR005119">
    <property type="entry name" value="LysR_subst-bd"/>
</dbReference>
<dbReference type="GO" id="GO:0003677">
    <property type="term" value="F:DNA binding"/>
    <property type="evidence" value="ECO:0007669"/>
    <property type="project" value="UniProtKB-KW"/>
</dbReference>
<feature type="domain" description="HTH lysR-type" evidence="6">
    <location>
        <begin position="1"/>
        <end position="58"/>
    </location>
</feature>
<dbReference type="AlphaFoldDB" id="A0A1L3SQD2"/>
<dbReference type="FunFam" id="1.10.10.10:FF:000001">
    <property type="entry name" value="LysR family transcriptional regulator"/>
    <property type="match status" value="1"/>
</dbReference>
<name>A0A1L3SQD2_9HYPH</name>
<dbReference type="SUPFAM" id="SSF46785">
    <property type="entry name" value="Winged helix' DNA-binding domain"/>
    <property type="match status" value="1"/>
</dbReference>
<dbReference type="Gene3D" id="1.10.10.10">
    <property type="entry name" value="Winged helix-like DNA-binding domain superfamily/Winged helix DNA-binding domain"/>
    <property type="match status" value="1"/>
</dbReference>
<evidence type="ECO:0000256" key="1">
    <source>
        <dbReference type="ARBA" id="ARBA00009437"/>
    </source>
</evidence>
<dbReference type="SUPFAM" id="SSF53850">
    <property type="entry name" value="Periplasmic binding protein-like II"/>
    <property type="match status" value="1"/>
</dbReference>
<comment type="similarity">
    <text evidence="1">Belongs to the LysR transcriptional regulatory family.</text>
</comment>
<evidence type="ECO:0000256" key="3">
    <source>
        <dbReference type="ARBA" id="ARBA00023125"/>
    </source>
</evidence>
<evidence type="ECO:0000313" key="8">
    <source>
        <dbReference type="Proteomes" id="UP000182840"/>
    </source>
</evidence>
<dbReference type="InterPro" id="IPR036388">
    <property type="entry name" value="WH-like_DNA-bd_sf"/>
</dbReference>
<keyword evidence="8" id="KW-1185">Reference proteome</keyword>
<dbReference type="PRINTS" id="PR00039">
    <property type="entry name" value="HTHLYSR"/>
</dbReference>
<keyword evidence="4" id="KW-0010">Activator</keyword>
<dbReference type="InterPro" id="IPR000847">
    <property type="entry name" value="LysR_HTH_N"/>
</dbReference>
<dbReference type="Pfam" id="PF00126">
    <property type="entry name" value="HTH_1"/>
    <property type="match status" value="1"/>
</dbReference>
<dbReference type="PANTHER" id="PTHR30293:SF0">
    <property type="entry name" value="NITROGEN ASSIMILATION REGULATORY PROTEIN NAC"/>
    <property type="match status" value="1"/>
</dbReference>
<gene>
    <name evidence="7" type="ORF">BSQ44_09855</name>
</gene>
<dbReference type="PANTHER" id="PTHR30293">
    <property type="entry name" value="TRANSCRIPTIONAL REGULATORY PROTEIN NAC-RELATED"/>
    <property type="match status" value="1"/>
</dbReference>
<keyword evidence="5" id="KW-0804">Transcription</keyword>
<sequence length="312" mass="34039">MDARQLRYFLSVAKFRSFSRAAVDLNVAQPALSHHVANLEAELGVKLLERSTKGVTPTECGETLMRHAETIIRQFSQAAIDVKTTSAHPSGVVTIGLPTSISIGLTVPLLQEVEKRFPAINLRINENHSGFLSEWVLTGRLDLAVLFDTGPDAPFDLIPLLEEQLYLVSARGSFIAGRSSIELKELRGISLVLTGPNHGLRHAIDRYSDFSSLDINVKTEIDSLVAIKQLVASGYGTSILPWCAIQQECAAGQLLAVPIVKPRIERKVYLASARGWPRSRAADVIAQLTSEVAATLVASDRWRGELPNSGRL</sequence>
<dbReference type="STRING" id="1670800.BSQ44_09855"/>
<dbReference type="Pfam" id="PF03466">
    <property type="entry name" value="LysR_substrate"/>
    <property type="match status" value="1"/>
</dbReference>
<accession>A0A1L3SQD2</accession>
<keyword evidence="3" id="KW-0238">DNA-binding</keyword>
<reference evidence="8" key="1">
    <citation type="submission" date="2016-11" db="EMBL/GenBank/DDBJ databases">
        <title>Mesorhizobium oceanicum sp. nov., isolated from deep seawater in South China Sea.</title>
        <authorList>
            <person name="Fu G.-Y."/>
        </authorList>
    </citation>
    <scope>NUCLEOTIDE SEQUENCE [LARGE SCALE GENOMIC DNA]</scope>
    <source>
        <strain evidence="8">B7</strain>
    </source>
</reference>